<dbReference type="PANTHER" id="PTHR10003">
    <property type="entry name" value="SUPEROXIDE DISMUTASE CU-ZN -RELATED"/>
    <property type="match status" value="1"/>
</dbReference>
<dbReference type="EC" id="1.15.1.1" evidence="8"/>
<dbReference type="SUPFAM" id="SSF50630">
    <property type="entry name" value="Acid proteases"/>
    <property type="match status" value="1"/>
</dbReference>
<evidence type="ECO:0000256" key="9">
    <source>
        <dbReference type="SAM" id="MobiDB-lite"/>
    </source>
</evidence>
<comment type="catalytic activity">
    <reaction evidence="7 8">
        <text>2 superoxide + 2 H(+) = H2O2 + O2</text>
        <dbReference type="Rhea" id="RHEA:20696"/>
        <dbReference type="ChEBI" id="CHEBI:15378"/>
        <dbReference type="ChEBI" id="CHEBI:15379"/>
        <dbReference type="ChEBI" id="CHEBI:16240"/>
        <dbReference type="ChEBI" id="CHEBI:18421"/>
        <dbReference type="EC" id="1.15.1.1"/>
    </reaction>
</comment>
<reference evidence="11" key="1">
    <citation type="submission" date="2015-03" db="EMBL/GenBank/DDBJ databases">
        <title>A transcriptome of Araucaria cunninghamii, an australian fine timber species.</title>
        <authorList>
            <person name="Jing Yi C.J.Y."/>
            <person name="Yin San L.Y.S."/>
            <person name="Abdul Karim S.S."/>
            <person name="Wan Azmi N.N."/>
            <person name="Hercus R.R."/>
            <person name="Croft L.L."/>
        </authorList>
    </citation>
    <scope>NUCLEOTIDE SEQUENCE</scope>
    <source>
        <strain evidence="11">MI0301</strain>
        <tissue evidence="11">Leaf</tissue>
    </source>
</reference>
<dbReference type="PROSITE" id="PS00332">
    <property type="entry name" value="SOD_CU_ZN_2"/>
    <property type="match status" value="1"/>
</dbReference>
<feature type="domain" description="Superoxide dismutase copper/zinc binding" evidence="10">
    <location>
        <begin position="215"/>
        <end position="348"/>
    </location>
</feature>
<evidence type="ECO:0000313" key="11">
    <source>
        <dbReference type="EMBL" id="JAG96315.1"/>
    </source>
</evidence>
<dbReference type="AlphaFoldDB" id="A0A0D6R332"/>
<protein>
    <recommendedName>
        <fullName evidence="8">Superoxide dismutase [Cu-Zn]</fullName>
        <ecNumber evidence="8">1.15.1.1</ecNumber>
    </recommendedName>
</protein>
<comment type="similarity">
    <text evidence="1 8">Belongs to the Cu-Zn superoxide dismutase family.</text>
</comment>
<dbReference type="EMBL" id="GCKF01037856">
    <property type="protein sequence ID" value="JAG96315.1"/>
    <property type="molecule type" value="Transcribed_RNA"/>
</dbReference>
<dbReference type="Pfam" id="PF00080">
    <property type="entry name" value="Sod_Cu"/>
    <property type="match status" value="1"/>
</dbReference>
<evidence type="ECO:0000256" key="7">
    <source>
        <dbReference type="ARBA" id="ARBA00049204"/>
    </source>
</evidence>
<feature type="region of interest" description="Disordered" evidence="9">
    <location>
        <begin position="262"/>
        <end position="281"/>
    </location>
</feature>
<keyword evidence="2 8" id="KW-0479">Metal-binding</keyword>
<feature type="compositionally biased region" description="Basic and acidic residues" evidence="9">
    <location>
        <begin position="266"/>
        <end position="281"/>
    </location>
</feature>
<keyword evidence="4" id="KW-0049">Antioxidant</keyword>
<dbReference type="InterPro" id="IPR001424">
    <property type="entry name" value="SOD_Cu_Zn_dom"/>
</dbReference>
<dbReference type="InterPro" id="IPR021109">
    <property type="entry name" value="Peptidase_aspartic_dom_sf"/>
</dbReference>
<comment type="cofactor">
    <cofactor evidence="8">
        <name>Cu cation</name>
        <dbReference type="ChEBI" id="CHEBI:23378"/>
    </cofactor>
    <text evidence="8">Binds 1 copper ion per subunit.</text>
</comment>
<dbReference type="InterPro" id="IPR036423">
    <property type="entry name" value="SOD-like_Cu/Zn_dom_sf"/>
</dbReference>
<dbReference type="InterPro" id="IPR024134">
    <property type="entry name" value="SOD_Cu/Zn_/chaperone"/>
</dbReference>
<organism evidence="11">
    <name type="scientific">Araucaria cunninghamii</name>
    <name type="common">Hoop pine</name>
    <name type="synonym">Moreton Bay pine</name>
    <dbReference type="NCBI Taxonomy" id="56994"/>
    <lineage>
        <taxon>Eukaryota</taxon>
        <taxon>Viridiplantae</taxon>
        <taxon>Streptophyta</taxon>
        <taxon>Embryophyta</taxon>
        <taxon>Tracheophyta</taxon>
        <taxon>Spermatophyta</taxon>
        <taxon>Pinopsida</taxon>
        <taxon>Pinidae</taxon>
        <taxon>Conifers II</taxon>
        <taxon>Araucariales</taxon>
        <taxon>Araucariaceae</taxon>
        <taxon>Araucaria</taxon>
    </lineage>
</organism>
<dbReference type="PRINTS" id="PR00068">
    <property type="entry name" value="CUZNDISMTASE"/>
</dbReference>
<evidence type="ECO:0000256" key="3">
    <source>
        <dbReference type="ARBA" id="ARBA00022833"/>
    </source>
</evidence>
<comment type="cofactor">
    <cofactor evidence="8">
        <name>Zn(2+)</name>
        <dbReference type="ChEBI" id="CHEBI:29105"/>
    </cofactor>
    <text evidence="8">Binds 1 zinc ion per subunit.</text>
</comment>
<name>A0A0D6R332_ARACU</name>
<dbReference type="GO" id="GO:0005507">
    <property type="term" value="F:copper ion binding"/>
    <property type="evidence" value="ECO:0007669"/>
    <property type="project" value="InterPro"/>
</dbReference>
<dbReference type="Gene3D" id="2.60.40.200">
    <property type="entry name" value="Superoxide dismutase, copper/zinc binding domain"/>
    <property type="match status" value="1"/>
</dbReference>
<dbReference type="Gene3D" id="2.40.70.10">
    <property type="entry name" value="Acid Proteases"/>
    <property type="match status" value="1"/>
</dbReference>
<dbReference type="PROSITE" id="PS00087">
    <property type="entry name" value="SOD_CU_ZN_1"/>
    <property type="match status" value="1"/>
</dbReference>
<keyword evidence="5 8" id="KW-0560">Oxidoreductase</keyword>
<dbReference type="FunFam" id="2.60.40.200:FF:000001">
    <property type="entry name" value="Superoxide dismutase [Cu-Zn]"/>
    <property type="match status" value="1"/>
</dbReference>
<evidence type="ECO:0000256" key="2">
    <source>
        <dbReference type="ARBA" id="ARBA00022723"/>
    </source>
</evidence>
<comment type="function">
    <text evidence="8">Destroys radicals which are normally produced within the cells and which are toxic to biological systems.</text>
</comment>
<evidence type="ECO:0000259" key="10">
    <source>
        <dbReference type="Pfam" id="PF00080"/>
    </source>
</evidence>
<dbReference type="GO" id="GO:0004784">
    <property type="term" value="F:superoxide dismutase activity"/>
    <property type="evidence" value="ECO:0007669"/>
    <property type="project" value="UniProtKB-EC"/>
</dbReference>
<evidence type="ECO:0000256" key="6">
    <source>
        <dbReference type="ARBA" id="ARBA00023008"/>
    </source>
</evidence>
<evidence type="ECO:0000256" key="5">
    <source>
        <dbReference type="ARBA" id="ARBA00023002"/>
    </source>
</evidence>
<keyword evidence="6 8" id="KW-0186">Copper</keyword>
<dbReference type="InterPro" id="IPR018152">
    <property type="entry name" value="SOD_Cu/Zn_BS"/>
</dbReference>
<evidence type="ECO:0000256" key="8">
    <source>
        <dbReference type="RuleBase" id="RU000393"/>
    </source>
</evidence>
<dbReference type="CDD" id="cd00305">
    <property type="entry name" value="Cu-Zn_Superoxide_Dismutase"/>
    <property type="match status" value="1"/>
</dbReference>
<dbReference type="CDD" id="cd00303">
    <property type="entry name" value="retropepsin_like"/>
    <property type="match status" value="1"/>
</dbReference>
<evidence type="ECO:0000256" key="4">
    <source>
        <dbReference type="ARBA" id="ARBA00022862"/>
    </source>
</evidence>
<proteinExistence type="inferred from homology"/>
<evidence type="ECO:0000256" key="1">
    <source>
        <dbReference type="ARBA" id="ARBA00010457"/>
    </source>
</evidence>
<accession>A0A0D6R332</accession>
<sequence length="352" mass="37542">MSSLKAVTGVTPDDYSSGGEPEKYGIMAQLYNLQKASSFKVQGVIEGKNVITLIDTGATHNFIDEELVNKQGLNTEALSGFRLKGVDDSSIKCNRKISNLRIMFEDYELNDEFYVVNMKDTDVILGFRWMKSLGEFTMNLNAMEMKFESAGGSVVFRGICEDGTSESGTRVVSLKRMESLFRHDEVEWAAECFIMSANVSSFKAVAVLTGSEGVCGVVNFCQDVTGSTTVNAKISGLKPGLHGFHVHAMGDTTNGCMSTGPHFNPHGKEHGAPEDENRHAGDLGNVTAGEDGVAELSVTDSQIPLSGPHSIIGRAVVVHADPDDLGKGGHELSKSTGNAGGRLVCGVIGLQG</sequence>
<dbReference type="SUPFAM" id="SSF49329">
    <property type="entry name" value="Cu,Zn superoxide dismutase-like"/>
    <property type="match status" value="1"/>
</dbReference>
<dbReference type="Pfam" id="PF08284">
    <property type="entry name" value="RVP_2"/>
    <property type="match status" value="1"/>
</dbReference>
<keyword evidence="3 8" id="KW-0862">Zinc</keyword>